<evidence type="ECO:0000313" key="1">
    <source>
        <dbReference type="EMBL" id="GLQ17363.1"/>
    </source>
</evidence>
<accession>A0ABQ5URZ7</accession>
<sequence length="315" mass="36092">MGRWTKVEKGGADNFGKGQVSIQHNLNDSGFFTDDALADLIDRYPREFYMLNTMTKVGEEKVWRSGDKGDLSGKEIIKAIHDGQVWMCLRRFDVVAPEYHKLIDDSFEELEEGNPNLKTFKRESSLLISSPTARVFYHTDIPFICLWHLRGKKRVWLYDAENKTHLPDETLEGVILRETEEEVAYDAEWDKNAQSVLLEPGQALSWELNAPHRVDNVEGLNVSITTEFFTPEAQRKYGVYYTNGYMRRYMGMQPKSTNIDGLGAYAKCAAALGIKKLGLLKGKERKMMCSFTMDKNDLTKIVDIPANEQWEIKQA</sequence>
<protein>
    <recommendedName>
        <fullName evidence="3">JmjC domain-containing protein</fullName>
    </recommendedName>
</protein>
<dbReference type="RefSeq" id="WP_284363470.1">
    <property type="nucleotide sequence ID" value="NZ_BSNI01000002.1"/>
</dbReference>
<dbReference type="Gene3D" id="2.60.120.650">
    <property type="entry name" value="Cupin"/>
    <property type="match status" value="1"/>
</dbReference>
<reference evidence="1" key="2">
    <citation type="submission" date="2023-01" db="EMBL/GenBank/DDBJ databases">
        <title>Draft genome sequence of Maritalea porphyrae strain NBRC 107169.</title>
        <authorList>
            <person name="Sun Q."/>
            <person name="Mori K."/>
        </authorList>
    </citation>
    <scope>NUCLEOTIDE SEQUENCE</scope>
    <source>
        <strain evidence="1">NBRC 107169</strain>
    </source>
</reference>
<comment type="caution">
    <text evidence="1">The sequence shown here is derived from an EMBL/GenBank/DDBJ whole genome shotgun (WGS) entry which is preliminary data.</text>
</comment>
<evidence type="ECO:0008006" key="3">
    <source>
        <dbReference type="Google" id="ProtNLM"/>
    </source>
</evidence>
<proteinExistence type="predicted"/>
<dbReference type="SUPFAM" id="SSF51197">
    <property type="entry name" value="Clavaminate synthase-like"/>
    <property type="match status" value="1"/>
</dbReference>
<evidence type="ECO:0000313" key="2">
    <source>
        <dbReference type="Proteomes" id="UP001161405"/>
    </source>
</evidence>
<organism evidence="1 2">
    <name type="scientific">Maritalea porphyrae</name>
    <dbReference type="NCBI Taxonomy" id="880732"/>
    <lineage>
        <taxon>Bacteria</taxon>
        <taxon>Pseudomonadati</taxon>
        <taxon>Pseudomonadota</taxon>
        <taxon>Alphaproteobacteria</taxon>
        <taxon>Hyphomicrobiales</taxon>
        <taxon>Devosiaceae</taxon>
        <taxon>Maritalea</taxon>
    </lineage>
</organism>
<reference evidence="1" key="1">
    <citation type="journal article" date="2014" name="Int. J. Syst. Evol. Microbiol.">
        <title>Complete genome of a new Firmicutes species belonging to the dominant human colonic microbiota ('Ruminococcus bicirculans') reveals two chromosomes and a selective capacity to utilize plant glucans.</title>
        <authorList>
            <consortium name="NISC Comparative Sequencing Program"/>
            <person name="Wegmann U."/>
            <person name="Louis P."/>
            <person name="Goesmann A."/>
            <person name="Henrissat B."/>
            <person name="Duncan S.H."/>
            <person name="Flint H.J."/>
        </authorList>
    </citation>
    <scope>NUCLEOTIDE SEQUENCE</scope>
    <source>
        <strain evidence="1">NBRC 107169</strain>
    </source>
</reference>
<keyword evidence="2" id="KW-1185">Reference proteome</keyword>
<dbReference type="EMBL" id="BSNI01000002">
    <property type="protein sequence ID" value="GLQ17363.1"/>
    <property type="molecule type" value="Genomic_DNA"/>
</dbReference>
<name>A0ABQ5URZ7_9HYPH</name>
<gene>
    <name evidence="1" type="ORF">GCM10007879_16120</name>
</gene>
<dbReference type="Proteomes" id="UP001161405">
    <property type="component" value="Unassembled WGS sequence"/>
</dbReference>